<keyword evidence="2" id="KW-0547">Nucleotide-binding</keyword>
<dbReference type="GO" id="GO:0004386">
    <property type="term" value="F:helicase activity"/>
    <property type="evidence" value="ECO:0007669"/>
    <property type="project" value="UniProtKB-KW"/>
</dbReference>
<evidence type="ECO:0000256" key="7">
    <source>
        <dbReference type="ARBA" id="ARBA00022840"/>
    </source>
</evidence>
<keyword evidence="12" id="KW-1185">Reference proteome</keyword>
<keyword evidence="5 11" id="KW-0347">Helicase</keyword>
<name>A0ABX5LHW0_9BACT</name>
<evidence type="ECO:0000259" key="10">
    <source>
        <dbReference type="Pfam" id="PF17946"/>
    </source>
</evidence>
<dbReference type="InterPro" id="IPR011335">
    <property type="entry name" value="Restrct_endonuc-II-like"/>
</dbReference>
<evidence type="ECO:0000256" key="1">
    <source>
        <dbReference type="ARBA" id="ARBA00022722"/>
    </source>
</evidence>
<evidence type="ECO:0000313" key="12">
    <source>
        <dbReference type="Proteomes" id="UP000245523"/>
    </source>
</evidence>
<proteinExistence type="predicted"/>
<evidence type="ECO:0000256" key="9">
    <source>
        <dbReference type="ARBA" id="ARBA00023204"/>
    </source>
</evidence>
<comment type="caution">
    <text evidence="11">The sequence shown here is derived from an EMBL/GenBank/DDBJ whole genome shotgun (WGS) entry which is preliminary data.</text>
</comment>
<dbReference type="PANTHER" id="PTHR30591">
    <property type="entry name" value="RECBCD ENZYME SUBUNIT RECC"/>
    <property type="match status" value="1"/>
</dbReference>
<accession>A0ABX5LHW0</accession>
<dbReference type="PANTHER" id="PTHR30591:SF1">
    <property type="entry name" value="RECBCD ENZYME SUBUNIT RECC"/>
    <property type="match status" value="1"/>
</dbReference>
<dbReference type="Pfam" id="PF17946">
    <property type="entry name" value="RecC_C"/>
    <property type="match status" value="1"/>
</dbReference>
<keyword evidence="4" id="KW-0378">Hydrolase</keyword>
<dbReference type="Gene3D" id="3.40.50.300">
    <property type="entry name" value="P-loop containing nucleotide triphosphate hydrolases"/>
    <property type="match status" value="2"/>
</dbReference>
<keyword evidence="9" id="KW-0234">DNA repair</keyword>
<dbReference type="EMBL" id="QGHD01000035">
    <property type="protein sequence ID" value="PWK92633.1"/>
    <property type="molecule type" value="Genomic_DNA"/>
</dbReference>
<sequence length="1173" mass="135913">MIHLNFALSLEQLANSLTQKIQKVWTSPFQEPVIIFPDHKVEEWFWLNWVKEHKILASLKATTLDKYLFSLMTKNDENKKLLSAEMLRHVMIAYLLEETDGKKNYELLGDEVVQYLEDNGELNELRLFDFANKMAALFLEYERSRPSNFLTDENGILDCWKEGNLQAFFKDKNGDEDSKDKWQRELYSKIFHTQNGAESLLSKVFHAMRERTQKNTEYLTLPYLFNEGKANLKSKVPVFIFGLSGMGQFYRVILQEFAKENELYAYIQNPCMEFWEDIGKKDKKQWRVQGNNRSEEPEKIQLGDCYSSQDEEKNVDPNENALLAAWGRSGRENVRLWCAATDYDFNFEGNSEKESDSLLHAVQNAIAERKPLTGEVEQDESLTLTAAPSKLREVENLHTQVCRLLKKGVRLDEMLVVSPNLGDYYTEILQVFSPGISTEKNKKALQIPYSILDFPSTSSMLAAALDVLLSVRSNGSFGRQEFFALARNPVVQQVRGIHSDEVDNWVKWIEDMHVYREKNSDWTLCEEQMLLAKLSKVPFQKDSEILFPYEDIESGDDHSLLHFVTAVCDLKAWANAGNTCKMEDIASIEKEFAKWICLTEDDEKLKKLELLAEKRTWQREIKPLFESIPLFFDAGLSEISWTIVAQIFKEHLESAERSFNSIFTGGLTFMKFAVNRTLPIKHLFFLGASSDFPSASKKVTIDLRRVKYWPGDDSVANKNRYAFLCQLMNVSEGLHFSYVNKNLKKDEEKFPSTMIRELQTFMSGHISGNAKKEWLERVIPLDESRPNADLFTLRALRNKKAQMKWNKKSEEKLTVEKSAEENPLEKKYPERVNLKNFQKFMEEPFAFYVSRNMYIEEAGENPEKESFEPMEVNSLDYSVLLKVLTQEVIENCKGNSQIIHELIASLAIDERNELLSKKHELPRGIFGEIAKENLKKQVEILIQKISDPEKGFANWADFSYQKAYLVDLTNSVENEEHKWTLEGSTDWMRLDENNSRLELFTVAKKADKDKYQMALYLQALMVVASQDKELTCTWIPFGVVADGKNMSVKISPEAAKTKLQDFFDRVFVKEFKKVMPYDCLMENVKKSFEDPSKLVCKDEFSDLQEYIDTLKQPNSAWNDFAGKNLFELESCVGFLSENFCDEWKEEIKAQGKLIFDIIETEKPKKENSTKKAK</sequence>
<evidence type="ECO:0000313" key="11">
    <source>
        <dbReference type="EMBL" id="PWK92633.1"/>
    </source>
</evidence>
<dbReference type="InterPro" id="IPR027417">
    <property type="entry name" value="P-loop_NTPase"/>
</dbReference>
<reference evidence="11 12" key="1">
    <citation type="submission" date="2018-05" db="EMBL/GenBank/DDBJ databases">
        <title>Animal gut microbial communities from fecal samples from Wisconsin, USA.</title>
        <authorList>
            <person name="Neumann A."/>
        </authorList>
    </citation>
    <scope>NUCLEOTIDE SEQUENCE [LARGE SCALE GENOMIC DNA]</scope>
    <source>
        <strain evidence="11 12">UWS4</strain>
    </source>
</reference>
<dbReference type="InterPro" id="IPR041500">
    <property type="entry name" value="RecC_C"/>
</dbReference>
<dbReference type="SUPFAM" id="SSF52540">
    <property type="entry name" value="P-loop containing nucleoside triphosphate hydrolases"/>
    <property type="match status" value="2"/>
</dbReference>
<feature type="domain" description="RecC C-terminal" evidence="10">
    <location>
        <begin position="829"/>
        <end position="1064"/>
    </location>
</feature>
<evidence type="ECO:0000256" key="6">
    <source>
        <dbReference type="ARBA" id="ARBA00022839"/>
    </source>
</evidence>
<evidence type="ECO:0000256" key="2">
    <source>
        <dbReference type="ARBA" id="ARBA00022741"/>
    </source>
</evidence>
<protein>
    <submittedName>
        <fullName evidence="11">DNA helicase/exodeoxyribonuclease V gamma subunit</fullName>
    </submittedName>
</protein>
<keyword evidence="8" id="KW-0238">DNA-binding</keyword>
<keyword evidence="6" id="KW-0269">Exonuclease</keyword>
<keyword evidence="7" id="KW-0067">ATP-binding</keyword>
<dbReference type="SUPFAM" id="SSF52980">
    <property type="entry name" value="Restriction endonuclease-like"/>
    <property type="match status" value="1"/>
</dbReference>
<dbReference type="Proteomes" id="UP000245523">
    <property type="component" value="Unassembled WGS sequence"/>
</dbReference>
<evidence type="ECO:0000256" key="3">
    <source>
        <dbReference type="ARBA" id="ARBA00022763"/>
    </source>
</evidence>
<evidence type="ECO:0000256" key="5">
    <source>
        <dbReference type="ARBA" id="ARBA00022806"/>
    </source>
</evidence>
<evidence type="ECO:0000256" key="8">
    <source>
        <dbReference type="ARBA" id="ARBA00023125"/>
    </source>
</evidence>
<dbReference type="InterPro" id="IPR013986">
    <property type="entry name" value="DExx_box_DNA_helicase_dom_sf"/>
</dbReference>
<keyword evidence="3" id="KW-0227">DNA damage</keyword>
<gene>
    <name evidence="11" type="ORF">B0H50_1355</name>
</gene>
<organism evidence="11 12">
    <name type="scientific">Hallerella porci</name>
    <dbReference type="NCBI Taxonomy" id="1945871"/>
    <lineage>
        <taxon>Bacteria</taxon>
        <taxon>Pseudomonadati</taxon>
        <taxon>Fibrobacterota</taxon>
        <taxon>Fibrobacteria</taxon>
        <taxon>Fibrobacterales</taxon>
        <taxon>Fibrobacteraceae</taxon>
        <taxon>Hallerella</taxon>
    </lineage>
</organism>
<keyword evidence="1" id="KW-0540">Nuclease</keyword>
<evidence type="ECO:0000256" key="4">
    <source>
        <dbReference type="ARBA" id="ARBA00022801"/>
    </source>
</evidence>
<dbReference type="Gene3D" id="1.10.10.160">
    <property type="match status" value="1"/>
</dbReference>
<dbReference type="Pfam" id="PF04257">
    <property type="entry name" value="Exonuc_V_gamma"/>
    <property type="match status" value="1"/>
</dbReference>
<dbReference type="RefSeq" id="WP_109587811.1">
    <property type="nucleotide sequence ID" value="NZ_QGHD01000035.1"/>
</dbReference>
<dbReference type="Gene3D" id="3.40.50.10930">
    <property type="match status" value="1"/>
</dbReference>